<dbReference type="InterPro" id="IPR028089">
    <property type="entry name" value="DUF4455"/>
</dbReference>
<proteinExistence type="predicted"/>
<evidence type="ECO:0000256" key="1">
    <source>
        <dbReference type="SAM" id="Coils"/>
    </source>
</evidence>
<evidence type="ECO:0000313" key="3">
    <source>
        <dbReference type="EMBL" id="CAH1100097.1"/>
    </source>
</evidence>
<accession>A0A9P0CK50</accession>
<dbReference type="Pfam" id="PF14643">
    <property type="entry name" value="DUF4455"/>
    <property type="match status" value="1"/>
</dbReference>
<gene>
    <name evidence="3" type="ORF">PSYICH_LOCUS1603</name>
</gene>
<protein>
    <recommendedName>
        <fullName evidence="2">DUF4455 domain-containing protein</fullName>
    </recommendedName>
</protein>
<keyword evidence="1" id="KW-0175">Coiled coil</keyword>
<reference evidence="3" key="1">
    <citation type="submission" date="2022-01" db="EMBL/GenBank/DDBJ databases">
        <authorList>
            <person name="King R."/>
        </authorList>
    </citation>
    <scope>NUCLEOTIDE SEQUENCE</scope>
</reference>
<dbReference type="AlphaFoldDB" id="A0A9P0CK50"/>
<evidence type="ECO:0000259" key="2">
    <source>
        <dbReference type="Pfam" id="PF14643"/>
    </source>
</evidence>
<dbReference type="EMBL" id="OV651822">
    <property type="protein sequence ID" value="CAH1100097.1"/>
    <property type="molecule type" value="Genomic_DNA"/>
</dbReference>
<keyword evidence="4" id="KW-1185">Reference proteome</keyword>
<sequence length="1219" mass="144489">MADEDVEIVKNLPVKFVSVSKPSPAIIKMMEKRREAHETLILNMKEDIIKINENIDEEIKSKSEEMKKHLIDIKHHVKKYFIDVKFKLKNLEIEDDYYKKAKKILMKFNQKELEVVNDFCFFLHNVEESRLKKFKELLKDYKWKAVQIAHELPFMLDECFEKQIMEINKITLSNCQHYGEIEKELKLQNEYDLKLWFEELLEIKEMIKNELKSLVRRYTLFDDLTEADPKASELVIEVRRFNSLKSYFQYQVFSAEDDETSVTSLEFEKWLKGVQKWLGALDKSAKNIVQLYKSAITVLFHRYLGELTEIKNNIGTGVVHTNEVDPYNCEMYTPTVDQLNIQHLNDLSNLQEYWGLAIQEMTDNINTTFSFLKGATGLWDRHFVRIKELQILVLRDLENTIKQNGSSSDCHEANLNIVLEELRQGCNIRELDKSLENVKKILDKMEETYIWDAKCEIQVVTKYKTMMETGIEVLISELKRFLTVHPPDYEKDPKKQRRRASQISMREQEQGLPLQILYCVFQVGAVKNWMFGLWEAIDQYINACKQEIIAQVDTWIEGQTEKIQERLKMKLMFSHPRYQQVKCANYDKRLKELKLHSDMLQHHINAVEKQITEFKQHHTVYEEKCEELCNTYNEECNAILENLPKTNNAFEARCFYATIKEKLVPIQDKIKSMTDDYIESSQRFLEELKLYNYHFLSSVRLFNEGGNFNMEEINDLYKELHKLEEGIEKDIQNHIKEMDTKFWRYASRVQSIETNLQANLTKVINEHGHNEKLARKMNKLQKDLKDHVVELKKSFCNIEKKLQRLNNEASHNLGDKKYLDDFVPQFQSFLKEVVDVYNYMSHPEPVEINLAPNNKSLTRTQSTKKVDYLEQVFKKLPDPDGTDFITKMLQLLRNSLVDVMTNAQEFYTNPKTHGHLLDYEKLQPTYEDCLVEVLGKYKPYLIQCEICWLENAVYFISILNSVKNFKEEFITAFETSFYKKCMLKFEQNIRNVMDKLKQDEKAFTDNLKQIYYRLKVLFGHPKNNEMLTQLQRDYDEIHADNQAKFRKILTPRKEYLDTVTEETKTEIEKLSNTLPILARDEIIYEITEHLLIQIKTKRSLLNTIVSEIKTDESSNMPFKDSVIKHIYNYFQNSTNEIKPCQTQTKAAPSLVTVSSEQAYSSAEEFLHVLEDTLHMTKTKMEEFVEQNMMKALEDFKNIWDSEIRYILSLYKVKYDEDIF</sequence>
<name>A0A9P0CK50_9CUCU</name>
<feature type="domain" description="DUF4455" evidence="2">
    <location>
        <begin position="188"/>
        <end position="486"/>
    </location>
</feature>
<dbReference type="OrthoDB" id="431588at2759"/>
<organism evidence="3 4">
    <name type="scientific">Psylliodes chrysocephalus</name>
    <dbReference type="NCBI Taxonomy" id="3402493"/>
    <lineage>
        <taxon>Eukaryota</taxon>
        <taxon>Metazoa</taxon>
        <taxon>Ecdysozoa</taxon>
        <taxon>Arthropoda</taxon>
        <taxon>Hexapoda</taxon>
        <taxon>Insecta</taxon>
        <taxon>Pterygota</taxon>
        <taxon>Neoptera</taxon>
        <taxon>Endopterygota</taxon>
        <taxon>Coleoptera</taxon>
        <taxon>Polyphaga</taxon>
        <taxon>Cucujiformia</taxon>
        <taxon>Chrysomeloidea</taxon>
        <taxon>Chrysomelidae</taxon>
        <taxon>Galerucinae</taxon>
        <taxon>Alticini</taxon>
        <taxon>Psylliodes</taxon>
    </lineage>
</organism>
<feature type="coiled-coil region" evidence="1">
    <location>
        <begin position="27"/>
        <end position="72"/>
    </location>
</feature>
<evidence type="ECO:0000313" key="4">
    <source>
        <dbReference type="Proteomes" id="UP001153636"/>
    </source>
</evidence>
<dbReference type="Proteomes" id="UP001153636">
    <property type="component" value="Chromosome 10"/>
</dbReference>